<accession>A0ABR6TLN1</accession>
<dbReference type="Gene3D" id="1.20.120.220">
    <property type="entry name" value="ATP synthase, F0 complex, subunit A"/>
    <property type="match status" value="1"/>
</dbReference>
<protein>
    <recommendedName>
        <fullName evidence="11 12">ATP synthase subunit a</fullName>
    </recommendedName>
    <alternativeName>
        <fullName evidence="11">ATP synthase F0 sector subunit a</fullName>
    </alternativeName>
    <alternativeName>
        <fullName evidence="11">F-ATPase subunit 6</fullName>
    </alternativeName>
</protein>
<evidence type="ECO:0000256" key="11">
    <source>
        <dbReference type="HAMAP-Rule" id="MF_01393"/>
    </source>
</evidence>
<evidence type="ECO:0000256" key="12">
    <source>
        <dbReference type="RuleBase" id="RU000483"/>
    </source>
</evidence>
<evidence type="ECO:0000256" key="3">
    <source>
        <dbReference type="ARBA" id="ARBA00022448"/>
    </source>
</evidence>
<dbReference type="PANTHER" id="PTHR42823:SF3">
    <property type="entry name" value="ATP SYNTHASE SUBUNIT A, CHLOROPLASTIC"/>
    <property type="match status" value="1"/>
</dbReference>
<evidence type="ECO:0000256" key="1">
    <source>
        <dbReference type="ARBA" id="ARBA00004141"/>
    </source>
</evidence>
<feature type="transmembrane region" description="Helical" evidence="11">
    <location>
        <begin position="164"/>
        <end position="184"/>
    </location>
</feature>
<feature type="transmembrane region" description="Helical" evidence="11">
    <location>
        <begin position="110"/>
        <end position="128"/>
    </location>
</feature>
<proteinExistence type="inferred from homology"/>
<evidence type="ECO:0000256" key="6">
    <source>
        <dbReference type="ARBA" id="ARBA00022781"/>
    </source>
</evidence>
<feature type="transmembrane region" description="Helical" evidence="11">
    <location>
        <begin position="204"/>
        <end position="228"/>
    </location>
</feature>
<keyword evidence="14" id="KW-1185">Reference proteome</keyword>
<evidence type="ECO:0000313" key="14">
    <source>
        <dbReference type="Proteomes" id="UP000713904"/>
    </source>
</evidence>
<evidence type="ECO:0000256" key="10">
    <source>
        <dbReference type="ARBA" id="ARBA00023310"/>
    </source>
</evidence>
<dbReference type="RefSeq" id="WP_185624341.1">
    <property type="nucleotide sequence ID" value="NZ_JABGBW010000004.1"/>
</dbReference>
<name>A0ABR6TLN1_9FIRM</name>
<evidence type="ECO:0000256" key="8">
    <source>
        <dbReference type="ARBA" id="ARBA00023065"/>
    </source>
</evidence>
<reference evidence="13 14" key="1">
    <citation type="submission" date="2020-05" db="EMBL/GenBank/DDBJ databases">
        <title>Draft genome of xy-202 and genomic insight in genome of the genus Peptostreptococcus.</title>
        <authorList>
            <person name="Zhang Z."/>
        </authorList>
    </citation>
    <scope>NUCLEOTIDE SEQUENCE [LARGE SCALE GENOMIC DNA]</scope>
    <source>
        <strain evidence="13 14">DSM 27025</strain>
    </source>
</reference>
<keyword evidence="5 11" id="KW-0812">Transmembrane</keyword>
<dbReference type="PRINTS" id="PR00123">
    <property type="entry name" value="ATPASEA"/>
</dbReference>
<dbReference type="HAMAP" id="MF_01393">
    <property type="entry name" value="ATP_synth_a_bact"/>
    <property type="match status" value="1"/>
</dbReference>
<sequence length="235" mass="26321">MYQAKYVLYIGNFKLSETIIVQWLIMLFLIAMSIYLTRDLKKVPTTKRQIFLEMAVGSLRKLVTETMGKKFVNRVPGIVSYIGTIFLFFLSSNLVTLLGLRSPTTDLDTTVGWALITFFMIYAMGIKFQGMKYFKGLLEPTPLMAPLNIIGEIARPISLSFRPFGNILGGSIIMALLYKLLGYISTLIPNVSIPIGQLLIPVPLHMYFDLFAGSLQAFIFIMLTMVFVGSASGEQ</sequence>
<dbReference type="NCBIfam" id="TIGR01131">
    <property type="entry name" value="ATP_synt_6_or_A"/>
    <property type="match status" value="1"/>
</dbReference>
<keyword evidence="4 11" id="KW-0138">CF(0)</keyword>
<gene>
    <name evidence="11 13" type="primary">atpB</name>
    <name evidence="13" type="ORF">HLB29_06410</name>
</gene>
<keyword evidence="7 11" id="KW-1133">Transmembrane helix</keyword>
<dbReference type="PANTHER" id="PTHR42823">
    <property type="entry name" value="ATP SYNTHASE SUBUNIT A, CHLOROPLASTIC"/>
    <property type="match status" value="1"/>
</dbReference>
<evidence type="ECO:0000256" key="9">
    <source>
        <dbReference type="ARBA" id="ARBA00023136"/>
    </source>
</evidence>
<dbReference type="InterPro" id="IPR045082">
    <property type="entry name" value="ATP_syn_F0_a_bact/chloroplast"/>
</dbReference>
<comment type="similarity">
    <text evidence="2 11 12">Belongs to the ATPase A chain family.</text>
</comment>
<dbReference type="InterPro" id="IPR000568">
    <property type="entry name" value="ATP_synth_F0_asu"/>
</dbReference>
<keyword evidence="9 11" id="KW-0472">Membrane</keyword>
<evidence type="ECO:0000256" key="5">
    <source>
        <dbReference type="ARBA" id="ARBA00022692"/>
    </source>
</evidence>
<keyword evidence="10 11" id="KW-0066">ATP synthesis</keyword>
<dbReference type="EMBL" id="JABGBW010000004">
    <property type="protein sequence ID" value="MBC2576314.1"/>
    <property type="molecule type" value="Genomic_DNA"/>
</dbReference>
<dbReference type="CDD" id="cd00310">
    <property type="entry name" value="ATP-synt_Fo_a_6"/>
    <property type="match status" value="1"/>
</dbReference>
<evidence type="ECO:0000313" key="13">
    <source>
        <dbReference type="EMBL" id="MBC2576314.1"/>
    </source>
</evidence>
<comment type="caution">
    <text evidence="13">The sequence shown here is derived from an EMBL/GenBank/DDBJ whole genome shotgun (WGS) entry which is preliminary data.</text>
</comment>
<evidence type="ECO:0000256" key="7">
    <source>
        <dbReference type="ARBA" id="ARBA00022989"/>
    </source>
</evidence>
<comment type="subcellular location">
    <subcellularLocation>
        <location evidence="11 12">Cell membrane</location>
        <topology evidence="11 12">Multi-pass membrane protein</topology>
    </subcellularLocation>
    <subcellularLocation>
        <location evidence="1">Membrane</location>
        <topology evidence="1">Multi-pass membrane protein</topology>
    </subcellularLocation>
</comment>
<keyword evidence="6 11" id="KW-0375">Hydrogen ion transport</keyword>
<evidence type="ECO:0000256" key="2">
    <source>
        <dbReference type="ARBA" id="ARBA00006810"/>
    </source>
</evidence>
<dbReference type="Pfam" id="PF00119">
    <property type="entry name" value="ATP-synt_A"/>
    <property type="match status" value="1"/>
</dbReference>
<keyword evidence="3 11" id="KW-0813">Transport</keyword>
<evidence type="ECO:0000256" key="4">
    <source>
        <dbReference type="ARBA" id="ARBA00022547"/>
    </source>
</evidence>
<keyword evidence="8 11" id="KW-0406">Ion transport</keyword>
<dbReference type="SUPFAM" id="SSF81336">
    <property type="entry name" value="F1F0 ATP synthase subunit A"/>
    <property type="match status" value="1"/>
</dbReference>
<organism evidence="13 14">
    <name type="scientific">Peptostreptococcus canis</name>
    <dbReference type="NCBI Taxonomy" id="1159213"/>
    <lineage>
        <taxon>Bacteria</taxon>
        <taxon>Bacillati</taxon>
        <taxon>Bacillota</taxon>
        <taxon>Clostridia</taxon>
        <taxon>Peptostreptococcales</taxon>
        <taxon>Peptostreptococcaceae</taxon>
        <taxon>Peptostreptococcus</taxon>
    </lineage>
</organism>
<feature type="transmembrane region" description="Helical" evidence="11">
    <location>
        <begin position="20"/>
        <end position="38"/>
    </location>
</feature>
<keyword evidence="11" id="KW-1003">Cell membrane</keyword>
<feature type="transmembrane region" description="Helical" evidence="11">
    <location>
        <begin position="78"/>
        <end position="98"/>
    </location>
</feature>
<dbReference type="InterPro" id="IPR035908">
    <property type="entry name" value="F0_ATP_A_sf"/>
</dbReference>
<comment type="function">
    <text evidence="11 12">Key component of the proton channel; it plays a direct role in the translocation of protons across the membrane.</text>
</comment>
<dbReference type="Proteomes" id="UP000713904">
    <property type="component" value="Unassembled WGS sequence"/>
</dbReference>